<dbReference type="GO" id="GO:0051603">
    <property type="term" value="P:proteolysis involved in protein catabolic process"/>
    <property type="evidence" value="ECO:0007669"/>
    <property type="project" value="TreeGrafter"/>
</dbReference>
<evidence type="ECO:0000256" key="11">
    <source>
        <dbReference type="SAM" id="SignalP"/>
    </source>
</evidence>
<evidence type="ECO:0000313" key="13">
    <source>
        <dbReference type="Proteomes" id="UP000762676"/>
    </source>
</evidence>
<dbReference type="GO" id="GO:0006624">
    <property type="term" value="P:vacuolar protein processing"/>
    <property type="evidence" value="ECO:0007669"/>
    <property type="project" value="TreeGrafter"/>
</dbReference>
<keyword evidence="5 11" id="KW-0732">Signal</keyword>
<name>A0AAV4FRK9_9GAST</name>
<dbReference type="EC" id="3.4.22.34" evidence="3"/>
<feature type="signal peptide" evidence="11">
    <location>
        <begin position="1"/>
        <end position="25"/>
    </location>
</feature>
<dbReference type="InterPro" id="IPR046427">
    <property type="entry name" value="Legumain_prodom_sf"/>
</dbReference>
<dbReference type="GO" id="GO:0004197">
    <property type="term" value="F:cysteine-type endopeptidase activity"/>
    <property type="evidence" value="ECO:0007669"/>
    <property type="project" value="UniProtKB-EC"/>
</dbReference>
<dbReference type="InterPro" id="IPR048501">
    <property type="entry name" value="Legum_prodom"/>
</dbReference>
<sequence>MMKASILALASALLVVASLSSEVAAERKNWVLLIAGSAGYGNYRHQADVCHAYQIAHKNGIPDERIVVMMYDDIAHNEDNPVKGNIINRPGGPNVYPGVPKDYTGDDVNAETFLAVLQGDKEKVKNLLGREGKVIESGPDDYVFVNFADHGGTGILGMPSPPYLKARPLNAALKQMYNDKKFAKLVFYVEACESGSIFEDILPSNINVYVTTAANPDESSWGCYCPPNDDNRGSCLGDTYSVKWMENSDSADLHTETLEKQYEIVKKETNQSHVQQYGDTSFTSLPVEQFLANGKVCPNKVKEARTYAPLSQVPTDMAGIASLQSLVVSTHPVHVARRTELKRNLQAQLWIKAQTTQVFTDIAKRVYTGMNLSWTMDRRSAILNWDCYEHATDRLFELCPRIAPYTNDFVLRKMNVLVNLCNGQTETEVLSAIENVVVTNPLCY</sequence>
<dbReference type="PANTHER" id="PTHR12000:SF42">
    <property type="entry name" value="LEGUMAIN"/>
    <property type="match status" value="1"/>
</dbReference>
<keyword evidence="4" id="KW-0645">Protease</keyword>
<feature type="active site" description="Nucleophile" evidence="10">
    <location>
        <position position="192"/>
    </location>
</feature>
<accession>A0AAV4FRK9</accession>
<feature type="chain" id="PRO_5043562448" description="Hemoglobinase" evidence="11">
    <location>
        <begin position="26"/>
        <end position="444"/>
    </location>
</feature>
<keyword evidence="13" id="KW-1185">Reference proteome</keyword>
<proteinExistence type="inferred from homology"/>
<feature type="active site" evidence="10">
    <location>
        <position position="150"/>
    </location>
</feature>
<comment type="caution">
    <text evidence="12">The sequence shown here is derived from an EMBL/GenBank/DDBJ whole genome shotgun (WGS) entry which is preliminary data.</text>
</comment>
<evidence type="ECO:0000256" key="4">
    <source>
        <dbReference type="ARBA" id="ARBA00022670"/>
    </source>
</evidence>
<keyword evidence="7" id="KW-0788">Thiol protease</keyword>
<evidence type="ECO:0000256" key="3">
    <source>
        <dbReference type="ARBA" id="ARBA00012628"/>
    </source>
</evidence>
<evidence type="ECO:0000313" key="12">
    <source>
        <dbReference type="EMBL" id="GFR75405.1"/>
    </source>
</evidence>
<protein>
    <recommendedName>
        <fullName evidence="9">Hemoglobinase</fullName>
        <ecNumber evidence="3">3.4.22.34</ecNumber>
    </recommendedName>
</protein>
<evidence type="ECO:0000256" key="8">
    <source>
        <dbReference type="ARBA" id="ARBA00055993"/>
    </source>
</evidence>
<dbReference type="AlphaFoldDB" id="A0AAV4FRK9"/>
<evidence type="ECO:0000256" key="5">
    <source>
        <dbReference type="ARBA" id="ARBA00022729"/>
    </source>
</evidence>
<comment type="catalytic activity">
    <reaction evidence="1">
        <text>Hydrolysis of proteins and small molecule substrates at -Asn-|-Xaa- bonds.</text>
        <dbReference type="EC" id="3.4.22.34"/>
    </reaction>
</comment>
<evidence type="ECO:0000256" key="10">
    <source>
        <dbReference type="PIRSR" id="PIRSR019663-1"/>
    </source>
</evidence>
<evidence type="ECO:0000256" key="7">
    <source>
        <dbReference type="ARBA" id="ARBA00022807"/>
    </source>
</evidence>
<dbReference type="CDD" id="cd21115">
    <property type="entry name" value="legumain_C"/>
    <property type="match status" value="1"/>
</dbReference>
<evidence type="ECO:0000256" key="6">
    <source>
        <dbReference type="ARBA" id="ARBA00022801"/>
    </source>
</evidence>
<dbReference type="PIRSF" id="PIRSF019663">
    <property type="entry name" value="Legumain"/>
    <property type="match status" value="1"/>
</dbReference>
<dbReference type="Gene3D" id="3.40.50.1460">
    <property type="match status" value="1"/>
</dbReference>
<dbReference type="PRINTS" id="PR00776">
    <property type="entry name" value="HEMOGLOBNASE"/>
</dbReference>
<reference evidence="12 13" key="1">
    <citation type="journal article" date="2021" name="Elife">
        <title>Chloroplast acquisition without the gene transfer in kleptoplastic sea slugs, Plakobranchus ocellatus.</title>
        <authorList>
            <person name="Maeda T."/>
            <person name="Takahashi S."/>
            <person name="Yoshida T."/>
            <person name="Shimamura S."/>
            <person name="Takaki Y."/>
            <person name="Nagai Y."/>
            <person name="Toyoda A."/>
            <person name="Suzuki Y."/>
            <person name="Arimoto A."/>
            <person name="Ishii H."/>
            <person name="Satoh N."/>
            <person name="Nishiyama T."/>
            <person name="Hasebe M."/>
            <person name="Maruyama T."/>
            <person name="Minagawa J."/>
            <person name="Obokata J."/>
            <person name="Shigenobu S."/>
        </authorList>
    </citation>
    <scope>NUCLEOTIDE SEQUENCE [LARGE SCALE GENOMIC DNA]</scope>
</reference>
<dbReference type="EMBL" id="BMAT01007972">
    <property type="protein sequence ID" value="GFR75405.1"/>
    <property type="molecule type" value="Genomic_DNA"/>
</dbReference>
<dbReference type="GO" id="GO:0005773">
    <property type="term" value="C:vacuole"/>
    <property type="evidence" value="ECO:0007669"/>
    <property type="project" value="GOC"/>
</dbReference>
<evidence type="ECO:0000256" key="9">
    <source>
        <dbReference type="ARBA" id="ARBA00069042"/>
    </source>
</evidence>
<evidence type="ECO:0000256" key="2">
    <source>
        <dbReference type="ARBA" id="ARBA00009941"/>
    </source>
</evidence>
<evidence type="ECO:0000256" key="1">
    <source>
        <dbReference type="ARBA" id="ARBA00000810"/>
    </source>
</evidence>
<keyword evidence="6" id="KW-0378">Hydrolase</keyword>
<dbReference type="Proteomes" id="UP000762676">
    <property type="component" value="Unassembled WGS sequence"/>
</dbReference>
<gene>
    <name evidence="12" type="ORF">ElyMa_003918600</name>
</gene>
<dbReference type="PANTHER" id="PTHR12000">
    <property type="entry name" value="HEMOGLOBINASE FAMILY MEMBER"/>
    <property type="match status" value="1"/>
</dbReference>
<dbReference type="Gene3D" id="1.10.132.130">
    <property type="match status" value="1"/>
</dbReference>
<dbReference type="Pfam" id="PF01650">
    <property type="entry name" value="Peptidase_C13"/>
    <property type="match status" value="1"/>
</dbReference>
<organism evidence="12 13">
    <name type="scientific">Elysia marginata</name>
    <dbReference type="NCBI Taxonomy" id="1093978"/>
    <lineage>
        <taxon>Eukaryota</taxon>
        <taxon>Metazoa</taxon>
        <taxon>Spiralia</taxon>
        <taxon>Lophotrochozoa</taxon>
        <taxon>Mollusca</taxon>
        <taxon>Gastropoda</taxon>
        <taxon>Heterobranchia</taxon>
        <taxon>Euthyneura</taxon>
        <taxon>Panpulmonata</taxon>
        <taxon>Sacoglossa</taxon>
        <taxon>Placobranchoidea</taxon>
        <taxon>Plakobranchidae</taxon>
        <taxon>Elysia</taxon>
    </lineage>
</organism>
<dbReference type="InterPro" id="IPR001096">
    <property type="entry name" value="Peptidase_C13"/>
</dbReference>
<dbReference type="FunFam" id="3.40.50.1460:FF:000006">
    <property type="entry name" value="Legumain"/>
    <property type="match status" value="1"/>
</dbReference>
<comment type="function">
    <text evidence="8">This protease is used by the parasite for degradation of the host globin.</text>
</comment>
<comment type="similarity">
    <text evidence="2">Belongs to the peptidase C13 family.</text>
</comment>